<dbReference type="EMBL" id="BMTP01000042">
    <property type="protein sequence ID" value="GGU69050.1"/>
    <property type="molecule type" value="Genomic_DNA"/>
</dbReference>
<organism evidence="1 2">
    <name type="scientific">Streptomyces lavendofoliae</name>
    <dbReference type="NCBI Taxonomy" id="67314"/>
    <lineage>
        <taxon>Bacteria</taxon>
        <taxon>Bacillati</taxon>
        <taxon>Actinomycetota</taxon>
        <taxon>Actinomycetes</taxon>
        <taxon>Kitasatosporales</taxon>
        <taxon>Streptomycetaceae</taxon>
        <taxon>Streptomyces</taxon>
    </lineage>
</organism>
<accession>A0A918M8N4</accession>
<keyword evidence="2" id="KW-1185">Reference proteome</keyword>
<dbReference type="AlphaFoldDB" id="A0A918M8N4"/>
<evidence type="ECO:0000313" key="2">
    <source>
        <dbReference type="Proteomes" id="UP000636661"/>
    </source>
</evidence>
<sequence length="73" mass="7638">MFATNVMDLVLIGKHPQAGAALAVAGAVPVAAAKTTVTTNGLIRFFMPRPSHRVAVKQRFPVAQCLVLGSHDA</sequence>
<evidence type="ECO:0000313" key="1">
    <source>
        <dbReference type="EMBL" id="GGU69050.1"/>
    </source>
</evidence>
<gene>
    <name evidence="1" type="ORF">GCM10010274_66530</name>
</gene>
<comment type="caution">
    <text evidence="1">The sequence shown here is derived from an EMBL/GenBank/DDBJ whole genome shotgun (WGS) entry which is preliminary data.</text>
</comment>
<name>A0A918M8N4_9ACTN</name>
<dbReference type="Proteomes" id="UP000636661">
    <property type="component" value="Unassembled WGS sequence"/>
</dbReference>
<protein>
    <submittedName>
        <fullName evidence="1">Uncharacterized protein</fullName>
    </submittedName>
</protein>
<reference evidence="1" key="2">
    <citation type="submission" date="2020-09" db="EMBL/GenBank/DDBJ databases">
        <authorList>
            <person name="Sun Q."/>
            <person name="Ohkuma M."/>
        </authorList>
    </citation>
    <scope>NUCLEOTIDE SEQUENCE</scope>
    <source>
        <strain evidence="1">JCM 4391</strain>
    </source>
</reference>
<reference evidence="1" key="1">
    <citation type="journal article" date="2014" name="Int. J. Syst. Evol. Microbiol.">
        <title>Complete genome sequence of Corynebacterium casei LMG S-19264T (=DSM 44701T), isolated from a smear-ripened cheese.</title>
        <authorList>
            <consortium name="US DOE Joint Genome Institute (JGI-PGF)"/>
            <person name="Walter F."/>
            <person name="Albersmeier A."/>
            <person name="Kalinowski J."/>
            <person name="Ruckert C."/>
        </authorList>
    </citation>
    <scope>NUCLEOTIDE SEQUENCE</scope>
    <source>
        <strain evidence="1">JCM 4391</strain>
    </source>
</reference>
<proteinExistence type="predicted"/>